<sequence length="353" mass="39841">MAARRAGTLPRRGTGATPTHQSTVETEVRVAGVGAVGTGGVVAFPLPPAQPFRRAVCAEGSAMAVTVKECLELQLIEVEMLLSMFPKKGEVNLDEDAVPSVQRYLRNTDGALPPQLEYSVTIDVGEAKVKVELQVLLPRMYPHVAPQLFVRSDALHRQQQLELNTHLASHMSSLDSGELCICEAVQWLKDNSLPYLENSKISSESASEKVAVKETLRRMWIYSHHIYRQELRKKIFDCAKKLNLTGFCLTGKPGVICVEGLREHCEEFWRVIRYPNWKHISCKHVENIETEGSIDGLRLFRAFEDLQFQAHGDYGLRNDYHMDLGQFLEFLKQHQSGHIFQILFDVEGKLSDK</sequence>
<gene>
    <name evidence="1" type="primary">LOC101875677</name>
</gene>
<accession>A0A8V5H546</accession>
<reference evidence="1" key="3">
    <citation type="submission" date="2025-09" db="UniProtKB">
        <authorList>
            <consortium name="Ensembl"/>
        </authorList>
    </citation>
    <scope>IDENTIFICATION</scope>
</reference>
<dbReference type="InterPro" id="IPR059181">
    <property type="entry name" value="RWDD2A-B_C"/>
</dbReference>
<dbReference type="InterPro" id="IPR017359">
    <property type="entry name" value="Phi-like"/>
</dbReference>
<organism evidence="1 2">
    <name type="scientific">Melopsittacus undulatus</name>
    <name type="common">Budgerigar</name>
    <name type="synonym">Psittacus undulatus</name>
    <dbReference type="NCBI Taxonomy" id="13146"/>
    <lineage>
        <taxon>Eukaryota</taxon>
        <taxon>Metazoa</taxon>
        <taxon>Chordata</taxon>
        <taxon>Craniata</taxon>
        <taxon>Vertebrata</taxon>
        <taxon>Euteleostomi</taxon>
        <taxon>Archelosauria</taxon>
        <taxon>Archosauria</taxon>
        <taxon>Dinosauria</taxon>
        <taxon>Saurischia</taxon>
        <taxon>Theropoda</taxon>
        <taxon>Coelurosauria</taxon>
        <taxon>Aves</taxon>
        <taxon>Neognathae</taxon>
        <taxon>Neoaves</taxon>
        <taxon>Telluraves</taxon>
        <taxon>Australaves</taxon>
        <taxon>Psittaciformes</taxon>
        <taxon>Psittaculidae</taxon>
        <taxon>Melopsittacus</taxon>
    </lineage>
</organism>
<protein>
    <submittedName>
        <fullName evidence="1">Uncharacterized protein</fullName>
    </submittedName>
</protein>
<dbReference type="PANTHER" id="PTHR15955">
    <property type="entry name" value="RWD DOMAIN CONTAINING PROTEIN 2"/>
    <property type="match status" value="1"/>
</dbReference>
<dbReference type="Gene3D" id="3.10.110.10">
    <property type="entry name" value="Ubiquitin Conjugating Enzyme"/>
    <property type="match status" value="1"/>
</dbReference>
<reference evidence="1" key="2">
    <citation type="submission" date="2025-08" db="UniProtKB">
        <authorList>
            <consortium name="Ensembl"/>
        </authorList>
    </citation>
    <scope>IDENTIFICATION</scope>
</reference>
<dbReference type="Pfam" id="PF05773">
    <property type="entry name" value="RWD"/>
    <property type="match status" value="1"/>
</dbReference>
<dbReference type="SUPFAM" id="SSF54495">
    <property type="entry name" value="UBC-like"/>
    <property type="match status" value="1"/>
</dbReference>
<proteinExistence type="predicted"/>
<dbReference type="Pfam" id="PF06544">
    <property type="entry name" value="Prp3_C"/>
    <property type="match status" value="1"/>
</dbReference>
<dbReference type="InterPro" id="IPR010541">
    <property type="entry name" value="Prp3_C"/>
</dbReference>
<reference evidence="1" key="1">
    <citation type="submission" date="2020-03" db="EMBL/GenBank/DDBJ databases">
        <title>Melopsittacus undulatus (budgerigar) genome, bMelUnd1, maternal haplotype with Z.</title>
        <authorList>
            <person name="Gedman G."/>
            <person name="Mountcastle J."/>
            <person name="Haase B."/>
            <person name="Formenti G."/>
            <person name="Wright T."/>
            <person name="Apodaca J."/>
            <person name="Pelan S."/>
            <person name="Chow W."/>
            <person name="Rhie A."/>
            <person name="Howe K."/>
            <person name="Fedrigo O."/>
            <person name="Jarvis E.D."/>
        </authorList>
    </citation>
    <scope>NUCLEOTIDE SEQUENCE [LARGE SCALE GENOMIC DNA]</scope>
</reference>
<dbReference type="SMART" id="SM00591">
    <property type="entry name" value="RWD"/>
    <property type="match status" value="1"/>
</dbReference>
<dbReference type="CDD" id="cd23829">
    <property type="entry name" value="RWD_RWDD2"/>
    <property type="match status" value="1"/>
</dbReference>
<evidence type="ECO:0000313" key="1">
    <source>
        <dbReference type="Ensembl" id="ENSMUNP00000023989.1"/>
    </source>
</evidence>
<name>A0A8V5H546_MELUD</name>
<dbReference type="PROSITE" id="PS50908">
    <property type="entry name" value="RWD"/>
    <property type="match status" value="1"/>
</dbReference>
<dbReference type="InterPro" id="IPR006575">
    <property type="entry name" value="RWD_dom"/>
</dbReference>
<keyword evidence="2" id="KW-1185">Reference proteome</keyword>
<dbReference type="InterPro" id="IPR016135">
    <property type="entry name" value="UBQ-conjugating_enzyme/RWD"/>
</dbReference>
<dbReference type="AlphaFoldDB" id="A0A8V5H546"/>
<evidence type="ECO:0000313" key="2">
    <source>
        <dbReference type="Proteomes" id="UP000694405"/>
    </source>
</evidence>
<dbReference type="Ensembl" id="ENSMUNT00000032348.1">
    <property type="protein sequence ID" value="ENSMUNP00000023989.1"/>
    <property type="gene ID" value="ENSMUNG00000019914.1"/>
</dbReference>
<dbReference type="Proteomes" id="UP000694405">
    <property type="component" value="Chromosome 3"/>
</dbReference>
<dbReference type="CDD" id="cd24163">
    <property type="entry name" value="RWDD2_C"/>
    <property type="match status" value="1"/>
</dbReference>
<dbReference type="PANTHER" id="PTHR15955:SF3">
    <property type="entry name" value="RWD DOMAIN-CONTAINING PROTEIN 2A"/>
    <property type="match status" value="1"/>
</dbReference>